<feature type="transmembrane region" description="Helical" evidence="1">
    <location>
        <begin position="86"/>
        <end position="105"/>
    </location>
</feature>
<evidence type="ECO:0000313" key="2">
    <source>
        <dbReference type="EMBL" id="BEH01067.1"/>
    </source>
</evidence>
<dbReference type="Pfam" id="PF13787">
    <property type="entry name" value="HXXEE"/>
    <property type="match status" value="1"/>
</dbReference>
<sequence>MTDTDRAWAWTALLLGIHQSEEVALSIAAWLSDVGTTGIGWFDEHIRTNPLAGTNPAARAGVVAGQGVALWVVYRLTRDSRTLTRWVTSALVLSWAAAFCMHLGMSARTRSFMPGTATSIIPGIPGAIWVLRRIRELTA</sequence>
<proteinExistence type="predicted"/>
<keyword evidence="1" id="KW-0472">Membrane</keyword>
<dbReference type="AlphaFoldDB" id="A0AAN0K5X0"/>
<evidence type="ECO:0000256" key="1">
    <source>
        <dbReference type="SAM" id="Phobius"/>
    </source>
</evidence>
<keyword evidence="1" id="KW-1133">Transmembrane helix</keyword>
<feature type="transmembrane region" description="Helical" evidence="1">
    <location>
        <begin position="111"/>
        <end position="131"/>
    </location>
</feature>
<dbReference type="RefSeq" id="WP_075888570.1">
    <property type="nucleotide sequence ID" value="NZ_AP028056.1"/>
</dbReference>
<organism evidence="2 3">
    <name type="scientific">Brooklawnia propionicigenes</name>
    <dbReference type="NCBI Taxonomy" id="3041175"/>
    <lineage>
        <taxon>Bacteria</taxon>
        <taxon>Bacillati</taxon>
        <taxon>Actinomycetota</taxon>
        <taxon>Actinomycetes</taxon>
        <taxon>Propionibacteriales</taxon>
        <taxon>Propionibacteriaceae</taxon>
        <taxon>Brooklawnia</taxon>
    </lineage>
</organism>
<keyword evidence="1" id="KW-0812">Transmembrane</keyword>
<gene>
    <name evidence="2" type="ORF">brsh051_03480</name>
</gene>
<protein>
    <recommendedName>
        <fullName evidence="4">HXXEE domain-containing protein</fullName>
    </recommendedName>
</protein>
<accession>A0AAN0K5X0</accession>
<dbReference type="InterPro" id="IPR025671">
    <property type="entry name" value="HXXEE"/>
</dbReference>
<dbReference type="Proteomes" id="UP001431656">
    <property type="component" value="Chromosome"/>
</dbReference>
<evidence type="ECO:0008006" key="4">
    <source>
        <dbReference type="Google" id="ProtNLM"/>
    </source>
</evidence>
<dbReference type="EMBL" id="AP028056">
    <property type="protein sequence ID" value="BEH01067.1"/>
    <property type="molecule type" value="Genomic_DNA"/>
</dbReference>
<dbReference type="KEGG" id="broo:brsh051_03480"/>
<reference evidence="2" key="1">
    <citation type="journal article" date="2024" name="Int. J. Syst. Evol. Microbiol.">
        <title>Brooklawnia propionicigenes sp. nov., a facultatively anaerobic, propionate-producing bacterium isolated from a methanogenic reactor treating waste from cattle farms.</title>
        <authorList>
            <person name="Akita Y."/>
            <person name="Ueki A."/>
            <person name="Tonouchi A."/>
            <person name="Sugawara Y."/>
            <person name="Honma S."/>
            <person name="Kaku N."/>
            <person name="Ueki K."/>
        </authorList>
    </citation>
    <scope>NUCLEOTIDE SEQUENCE</scope>
    <source>
        <strain evidence="2">SH051</strain>
    </source>
</reference>
<name>A0AAN0K5X0_9ACTN</name>
<evidence type="ECO:0000313" key="3">
    <source>
        <dbReference type="Proteomes" id="UP001431656"/>
    </source>
</evidence>
<keyword evidence="3" id="KW-1185">Reference proteome</keyword>